<proteinExistence type="inferred from homology"/>
<evidence type="ECO:0000256" key="2">
    <source>
        <dbReference type="ARBA" id="ARBA00017202"/>
    </source>
</evidence>
<evidence type="ECO:0000256" key="6">
    <source>
        <dbReference type="ARBA" id="ARBA00022723"/>
    </source>
</evidence>
<dbReference type="Pfam" id="PF01623">
    <property type="entry name" value="Carla_C4"/>
    <property type="match status" value="1"/>
</dbReference>
<keyword evidence="7" id="KW-0863">Zinc-finger</keyword>
<evidence type="ECO:0000256" key="8">
    <source>
        <dbReference type="ARBA" id="ARBA00022833"/>
    </source>
</evidence>
<dbReference type="GO" id="GO:0008270">
    <property type="term" value="F:zinc ion binding"/>
    <property type="evidence" value="ECO:0007669"/>
    <property type="project" value="UniProtKB-KW"/>
</dbReference>
<accession>S5RZV2</accession>
<evidence type="ECO:0000256" key="7">
    <source>
        <dbReference type="ARBA" id="ARBA00022771"/>
    </source>
</evidence>
<evidence type="ECO:0000256" key="9">
    <source>
        <dbReference type="ARBA" id="ARBA00023125"/>
    </source>
</evidence>
<comment type="similarity">
    <text evidence="1">Belongs to the carlaviruses nucleic acid-binding protein family.</text>
</comment>
<keyword evidence="6" id="KW-0479">Metal-binding</keyword>
<reference evidence="11" key="1">
    <citation type="journal article" date="2013" name="Plant Pathol.">
        <title>Molecular and biological characterization of isolates infecting soybean in Brazil and evidence of recombination.</title>
        <authorList>
            <person name="Zanardo L.G."/>
            <person name="Silva F.N."/>
            <person name="Bicalho A.A.C."/>
            <person name="Urquiza G.P.C."/>
            <person name="Lima A.T.M."/>
            <person name="Almeida A.M.R."/>
            <person name="Zerbini F.M."/>
            <person name="Carvalho C.M."/>
        </authorList>
    </citation>
    <scope>NUCLEOTIDE SEQUENCE</scope>
    <source>
        <strain evidence="11">CPMMV:BR:GO:01:1</strain>
    </source>
</reference>
<evidence type="ECO:0000256" key="5">
    <source>
        <dbReference type="ARBA" id="ARBA00022632"/>
    </source>
</evidence>
<dbReference type="GO" id="GO:0006355">
    <property type="term" value="P:regulation of DNA-templated transcription"/>
    <property type="evidence" value="ECO:0007669"/>
    <property type="project" value="InterPro"/>
</dbReference>
<evidence type="ECO:0000256" key="10">
    <source>
        <dbReference type="ARBA" id="ARBA00023280"/>
    </source>
</evidence>
<dbReference type="GO" id="GO:0003677">
    <property type="term" value="F:DNA binding"/>
    <property type="evidence" value="ECO:0007669"/>
    <property type="project" value="UniProtKB-KW"/>
</dbReference>
<evidence type="ECO:0000313" key="11">
    <source>
        <dbReference type="EMBL" id="AGS13111.1"/>
    </source>
</evidence>
<keyword evidence="5" id="KW-1090">Inhibition of host innate immune response by virus</keyword>
<keyword evidence="8" id="KW-0862">Zinc</keyword>
<protein>
    <recommendedName>
        <fullName evidence="2">RNA silencing suppressor</fullName>
    </recommendedName>
</protein>
<evidence type="ECO:0000256" key="4">
    <source>
        <dbReference type="ARBA" id="ARBA00022581"/>
    </source>
</evidence>
<evidence type="ECO:0000256" key="1">
    <source>
        <dbReference type="ARBA" id="ARBA00006158"/>
    </source>
</evidence>
<keyword evidence="10" id="KW-0899">Viral immunoevasion</keyword>
<keyword evidence="4" id="KW-0945">Host-virus interaction</keyword>
<dbReference type="InterPro" id="IPR002568">
    <property type="entry name" value="Carla-bd"/>
</dbReference>
<evidence type="ECO:0000256" key="3">
    <source>
        <dbReference type="ARBA" id="ARBA00022463"/>
    </source>
</evidence>
<keyword evidence="9" id="KW-0238">DNA-binding</keyword>
<name>S5RZV2_9VIRU</name>
<organism evidence="11">
    <name type="scientific">Cowpea mild mottle virus</name>
    <dbReference type="NCBI Taxonomy" id="67761"/>
    <lineage>
        <taxon>Viruses</taxon>
        <taxon>Riboviria</taxon>
        <taxon>Orthornavirae</taxon>
        <taxon>Kitrinoviricota</taxon>
        <taxon>Alsuviricetes</taxon>
        <taxon>Tymovirales</taxon>
        <taxon>Betaflexiviridae</taxon>
        <taxon>Quinvirinae</taxon>
        <taxon>Carlavirus</taxon>
        <taxon>Carlavirus vignae</taxon>
    </lineage>
</organism>
<dbReference type="GO" id="GO:0052170">
    <property type="term" value="P:symbiont-mediated suppression of host innate immune response"/>
    <property type="evidence" value="ECO:0007669"/>
    <property type="project" value="UniProtKB-KW"/>
</dbReference>
<sequence length="132" mass="15199">MISCKLIAIHVYLVSRSLGYALPFELCVLISVKAGPARLGTGTSSYARKRRSKIIGRCHLCYRVNPKFYFTKRCNGVDCKPGLNYPRWVEDFIRYGVYSKGSNRGDTPHLREKTIEPRKEYKESLCIFRPNC</sequence>
<keyword evidence="3" id="KW-0941">Suppressor of RNA silencing</keyword>
<dbReference type="EMBL" id="KC884248">
    <property type="protein sequence ID" value="AGS13111.1"/>
    <property type="molecule type" value="Genomic_RNA"/>
</dbReference>